<name>A0AAW0DA30_9AGAR</name>
<feature type="region of interest" description="Disordered" evidence="1">
    <location>
        <begin position="204"/>
        <end position="338"/>
    </location>
</feature>
<dbReference type="Proteomes" id="UP001362999">
    <property type="component" value="Unassembled WGS sequence"/>
</dbReference>
<reference evidence="2 3" key="1">
    <citation type="journal article" date="2024" name="J Genomics">
        <title>Draft genome sequencing and assembly of Favolaschia claudopus CIRM-BRFM 2984 isolated from oak limbs.</title>
        <authorList>
            <person name="Navarro D."/>
            <person name="Drula E."/>
            <person name="Chaduli D."/>
            <person name="Cazenave R."/>
            <person name="Ahrendt S."/>
            <person name="Wang J."/>
            <person name="Lipzen A."/>
            <person name="Daum C."/>
            <person name="Barry K."/>
            <person name="Grigoriev I.V."/>
            <person name="Favel A."/>
            <person name="Rosso M.N."/>
            <person name="Martin F."/>
        </authorList>
    </citation>
    <scope>NUCLEOTIDE SEQUENCE [LARGE SCALE GENOMIC DNA]</scope>
    <source>
        <strain evidence="2 3">CIRM-BRFM 2984</strain>
    </source>
</reference>
<keyword evidence="3" id="KW-1185">Reference proteome</keyword>
<sequence length="474" mass="51791">MDFIQYYAKHGPKKSKGEGSQKQSTKNGAKQPDVGIPVYSARPEPQFDDSADSDVEEDDTKQISDEELLVFIQQMRRSHSREIKPQVTLFNKTQNVECDGCVGLNIRCQATTGAKCQQCSVKRKMCSRADVFYKWMLRHRFNVSWKKAEELHTHGQSLVRTGKGIVPRSKGKVPKLEESPPKMPARSEPESVFTLEFPTPSAVEENQVKPSVTQAVEVRTSPRTPVPRVRKELNGITTSIEPPSLGRGRKRAPGKTSSPVAPKRRKVLELEAVGSEQQSEPDLEKRGREIMPAPQSVAVSSEKKKAPATPKPRISITMPKRSGGRKPAGPRRPDPRTLISARLAETEKRLDAMEARLQQAELGLAARQQVAAELDSAIGQLEGNGDVQKATSCLRALHASLLQHAADGVPNGPEGSSCIDADVELPDAHVFANQDMVQVDGVALEKDGQLSANESTLPVVATSFRSPNSPSNGL</sequence>
<evidence type="ECO:0000256" key="1">
    <source>
        <dbReference type="SAM" id="MobiDB-lite"/>
    </source>
</evidence>
<feature type="compositionally biased region" description="Acidic residues" evidence="1">
    <location>
        <begin position="46"/>
        <end position="59"/>
    </location>
</feature>
<accession>A0AAW0DA30</accession>
<evidence type="ECO:0000313" key="2">
    <source>
        <dbReference type="EMBL" id="KAK7048039.1"/>
    </source>
</evidence>
<feature type="region of interest" description="Disordered" evidence="1">
    <location>
        <begin position="1"/>
        <end position="61"/>
    </location>
</feature>
<evidence type="ECO:0000313" key="3">
    <source>
        <dbReference type="Proteomes" id="UP001362999"/>
    </source>
</evidence>
<feature type="compositionally biased region" description="Basic and acidic residues" evidence="1">
    <location>
        <begin position="174"/>
        <end position="189"/>
    </location>
</feature>
<proteinExistence type="predicted"/>
<dbReference type="EMBL" id="JAWWNJ010000009">
    <property type="protein sequence ID" value="KAK7048039.1"/>
    <property type="molecule type" value="Genomic_DNA"/>
</dbReference>
<gene>
    <name evidence="2" type="ORF">R3P38DRAFT_2867052</name>
</gene>
<dbReference type="AlphaFoldDB" id="A0AAW0DA30"/>
<comment type="caution">
    <text evidence="2">The sequence shown here is derived from an EMBL/GenBank/DDBJ whole genome shotgun (WGS) entry which is preliminary data.</text>
</comment>
<feature type="region of interest" description="Disordered" evidence="1">
    <location>
        <begin position="165"/>
        <end position="190"/>
    </location>
</feature>
<protein>
    <submittedName>
        <fullName evidence="2">Uncharacterized protein</fullName>
    </submittedName>
</protein>
<feature type="compositionally biased region" description="Low complexity" evidence="1">
    <location>
        <begin position="216"/>
        <end position="227"/>
    </location>
</feature>
<organism evidence="2 3">
    <name type="scientific">Favolaschia claudopus</name>
    <dbReference type="NCBI Taxonomy" id="2862362"/>
    <lineage>
        <taxon>Eukaryota</taxon>
        <taxon>Fungi</taxon>
        <taxon>Dikarya</taxon>
        <taxon>Basidiomycota</taxon>
        <taxon>Agaricomycotina</taxon>
        <taxon>Agaricomycetes</taxon>
        <taxon>Agaricomycetidae</taxon>
        <taxon>Agaricales</taxon>
        <taxon>Marasmiineae</taxon>
        <taxon>Mycenaceae</taxon>
        <taxon>Favolaschia</taxon>
    </lineage>
</organism>